<feature type="compositionally biased region" description="Basic and acidic residues" evidence="1">
    <location>
        <begin position="629"/>
        <end position="641"/>
    </location>
</feature>
<feature type="compositionally biased region" description="Basic and acidic residues" evidence="1">
    <location>
        <begin position="430"/>
        <end position="444"/>
    </location>
</feature>
<feature type="compositionally biased region" description="Polar residues" evidence="1">
    <location>
        <begin position="387"/>
        <end position="398"/>
    </location>
</feature>
<feature type="compositionally biased region" description="Acidic residues" evidence="1">
    <location>
        <begin position="463"/>
        <end position="476"/>
    </location>
</feature>
<dbReference type="Pfam" id="PF11489">
    <property type="entry name" value="Aim21"/>
    <property type="match status" value="1"/>
</dbReference>
<dbReference type="EMBL" id="JAGSXJ010000006">
    <property type="protein sequence ID" value="KAH6690650.1"/>
    <property type="molecule type" value="Genomic_DNA"/>
</dbReference>
<feature type="compositionally biased region" description="Basic and acidic residues" evidence="1">
    <location>
        <begin position="797"/>
        <end position="811"/>
    </location>
</feature>
<feature type="region of interest" description="Disordered" evidence="1">
    <location>
        <begin position="318"/>
        <end position="403"/>
    </location>
</feature>
<feature type="region of interest" description="Disordered" evidence="1">
    <location>
        <begin position="1"/>
        <end position="93"/>
    </location>
</feature>
<feature type="compositionally biased region" description="Basic and acidic residues" evidence="1">
    <location>
        <begin position="372"/>
        <end position="383"/>
    </location>
</feature>
<dbReference type="OrthoDB" id="5386574at2759"/>
<feature type="compositionally biased region" description="Basic and acidic residues" evidence="1">
    <location>
        <begin position="522"/>
        <end position="534"/>
    </location>
</feature>
<feature type="compositionally biased region" description="Basic and acidic residues" evidence="1">
    <location>
        <begin position="855"/>
        <end position="867"/>
    </location>
</feature>
<name>A0A9P8VGC8_9PEZI</name>
<sequence>MSAAATMSQPPSIPPRPSRSTDKPNPADSQPRVPPRPVKRFDRSISPNPSRFAQSPLNEPTFPKSPRSSQFGANITAEDPIHRPGSVNLPSLGEEGHEYANIHDAYVAKAASPPSSPEQTRLVAEDLKLHAPKPSVPAQTSKQRVQAVTRTDSDKAASYGIGRPSSEELPDRSAIRKKRSSITAMSETDSVIIDDEEHGIPEIGQRVPMNPHLGDVQAPSPAPQNLGPDSASRSQTPRHHSRKHSARGFAELPPGSYGLHGHGTPQPTDKLEKAWYQKHPDSWKKESAVSLHDRQNDFAMSSTELNKIVRDTREAGLVASATHAGTPSEEVGYQASDEYTQRISSRPGSTQPRSPELSRASPAVVGSSAVQDDDHVIHIDPSHNRSRSFQTNASTENLGTEDEYSAPILAEDEVAKDPGHWNLQPAVEPAAERRSSFLDGDRSRPSSRPGSIYNSNLASTPLEDVEEYEPLFPEEEEQKKKAEAEGSTWKPRHKFPSKDIWEDAPDSVNATAEVSSPDLGEDLPKSKPVEDRPETPAQAFARLQEELAEKESRESENFARSGPAFVPLQQVRSHEERPRHQNRFPSRDIWEDTPESLMHETTVGSEQDEEDEETSSSRPQVPSRPQKKLSVDKPAIPERPKPRQASSDDGLRSKPAVADKPKPQIPARPTKTLPSGADSKEQDALPRQKPAVPARPAGSKIQALQAGFMSDLNKRLQLGPQAPKKEESPAADAIEEKEQKPLADARKGRARGPQRRAPAARSPAPVKELKSGAPVLSFSPLRTCWSIDDSGVLEIDNGDKPAPKEETKEVVPEVEAEPETATEEKAEPTVAQPQAEPEPAEAAQLETAPSIPVEAEPRQEAPAEEVKTLASNLAGEPILEAKLDDSKDGVEPVSVEATGGEKA</sequence>
<feature type="region of interest" description="Disordered" evidence="1">
    <location>
        <begin position="415"/>
        <end position="771"/>
    </location>
</feature>
<feature type="compositionally biased region" description="Polar residues" evidence="1">
    <location>
        <begin position="337"/>
        <end position="353"/>
    </location>
</feature>
<keyword evidence="3" id="KW-1185">Reference proteome</keyword>
<organism evidence="2 3">
    <name type="scientific">Plectosphaerella plurivora</name>
    <dbReference type="NCBI Taxonomy" id="936078"/>
    <lineage>
        <taxon>Eukaryota</taxon>
        <taxon>Fungi</taxon>
        <taxon>Dikarya</taxon>
        <taxon>Ascomycota</taxon>
        <taxon>Pezizomycotina</taxon>
        <taxon>Sordariomycetes</taxon>
        <taxon>Hypocreomycetidae</taxon>
        <taxon>Glomerellales</taxon>
        <taxon>Plectosphaerellaceae</taxon>
        <taxon>Plectosphaerella</taxon>
    </lineage>
</organism>
<feature type="compositionally biased region" description="Basic and acidic residues" evidence="1">
    <location>
        <begin position="543"/>
        <end position="557"/>
    </location>
</feature>
<accession>A0A9P8VGC8</accession>
<gene>
    <name evidence="2" type="ORF">F5X68DRAFT_203434</name>
</gene>
<feature type="compositionally biased region" description="Basic residues" evidence="1">
    <location>
        <begin position="236"/>
        <end position="246"/>
    </location>
</feature>
<feature type="compositionally biased region" description="Basic and acidic residues" evidence="1">
    <location>
        <begin position="723"/>
        <end position="747"/>
    </location>
</feature>
<feature type="compositionally biased region" description="Basic and acidic residues" evidence="1">
    <location>
        <begin position="165"/>
        <end position="174"/>
    </location>
</feature>
<comment type="caution">
    <text evidence="2">The sequence shown here is derived from an EMBL/GenBank/DDBJ whole genome shotgun (WGS) entry which is preliminary data.</text>
</comment>
<feature type="compositionally biased region" description="Polar residues" evidence="1">
    <location>
        <begin position="137"/>
        <end position="150"/>
    </location>
</feature>
<feature type="compositionally biased region" description="Basic and acidic residues" evidence="1">
    <location>
        <begin position="880"/>
        <end position="890"/>
    </location>
</feature>
<feature type="region of interest" description="Disordered" evidence="1">
    <location>
        <begin position="880"/>
        <end position="903"/>
    </location>
</feature>
<feature type="compositionally biased region" description="Polar residues" evidence="1">
    <location>
        <begin position="45"/>
        <end position="58"/>
    </location>
</feature>
<feature type="compositionally biased region" description="Low complexity" evidence="1">
    <location>
        <begin position="828"/>
        <end position="854"/>
    </location>
</feature>
<dbReference type="InterPro" id="IPR021582">
    <property type="entry name" value="Aim21"/>
</dbReference>
<proteinExistence type="predicted"/>
<evidence type="ECO:0000313" key="3">
    <source>
        <dbReference type="Proteomes" id="UP000770015"/>
    </source>
</evidence>
<feature type="region of interest" description="Disordered" evidence="1">
    <location>
        <begin position="791"/>
        <end position="867"/>
    </location>
</feature>
<evidence type="ECO:0000256" key="1">
    <source>
        <dbReference type="SAM" id="MobiDB-lite"/>
    </source>
</evidence>
<evidence type="ECO:0000313" key="2">
    <source>
        <dbReference type="EMBL" id="KAH6690650.1"/>
    </source>
</evidence>
<feature type="compositionally biased region" description="Low complexity" evidence="1">
    <location>
        <begin position="755"/>
        <end position="765"/>
    </location>
</feature>
<feature type="compositionally biased region" description="Basic and acidic residues" evidence="1">
    <location>
        <begin position="649"/>
        <end position="662"/>
    </location>
</feature>
<dbReference type="AlphaFoldDB" id="A0A9P8VGC8"/>
<dbReference type="Proteomes" id="UP000770015">
    <property type="component" value="Unassembled WGS sequence"/>
</dbReference>
<protein>
    <submittedName>
        <fullName evidence="2">Altered inheritance of mitochondria protein 21</fullName>
    </submittedName>
</protein>
<feature type="region of interest" description="Disordered" evidence="1">
    <location>
        <begin position="130"/>
        <end position="274"/>
    </location>
</feature>
<feature type="compositionally biased region" description="Basic and acidic residues" evidence="1">
    <location>
        <begin position="572"/>
        <end position="590"/>
    </location>
</feature>
<reference evidence="2" key="1">
    <citation type="journal article" date="2021" name="Nat. Commun.">
        <title>Genetic determinants of endophytism in the Arabidopsis root mycobiome.</title>
        <authorList>
            <person name="Mesny F."/>
            <person name="Miyauchi S."/>
            <person name="Thiergart T."/>
            <person name="Pickel B."/>
            <person name="Atanasova L."/>
            <person name="Karlsson M."/>
            <person name="Huettel B."/>
            <person name="Barry K.W."/>
            <person name="Haridas S."/>
            <person name="Chen C."/>
            <person name="Bauer D."/>
            <person name="Andreopoulos W."/>
            <person name="Pangilinan J."/>
            <person name="LaButti K."/>
            <person name="Riley R."/>
            <person name="Lipzen A."/>
            <person name="Clum A."/>
            <person name="Drula E."/>
            <person name="Henrissat B."/>
            <person name="Kohler A."/>
            <person name="Grigoriev I.V."/>
            <person name="Martin F.M."/>
            <person name="Hacquard S."/>
        </authorList>
    </citation>
    <scope>NUCLEOTIDE SEQUENCE</scope>
    <source>
        <strain evidence="2">MPI-SDFR-AT-0117</strain>
    </source>
</reference>
<feature type="compositionally biased region" description="Acidic residues" evidence="1">
    <location>
        <begin position="812"/>
        <end position="821"/>
    </location>
</feature>